<keyword evidence="3" id="KW-1185">Reference proteome</keyword>
<protein>
    <recommendedName>
        <fullName evidence="4">C2 domain-containing protein</fullName>
    </recommendedName>
</protein>
<organism evidence="2 3">
    <name type="scientific">Cymbomonas tetramitiformis</name>
    <dbReference type="NCBI Taxonomy" id="36881"/>
    <lineage>
        <taxon>Eukaryota</taxon>
        <taxon>Viridiplantae</taxon>
        <taxon>Chlorophyta</taxon>
        <taxon>Pyramimonadophyceae</taxon>
        <taxon>Pyramimonadales</taxon>
        <taxon>Pyramimonadaceae</taxon>
        <taxon>Cymbomonas</taxon>
    </lineage>
</organism>
<name>A0AAE0LDM9_9CHLO</name>
<feature type="region of interest" description="Disordered" evidence="1">
    <location>
        <begin position="1"/>
        <end position="51"/>
    </location>
</feature>
<dbReference type="Proteomes" id="UP001190700">
    <property type="component" value="Unassembled WGS sequence"/>
</dbReference>
<accession>A0AAE0LDM9</accession>
<gene>
    <name evidence="2" type="ORF">CYMTET_11258</name>
</gene>
<sequence>MKFWNMSDDKWHPGKRLKEKLKGLDSKKQQDPSSPPSEGTPSVKPQSGKDGAWYPGYVKDKMVTKFHKEIGNLKNHVKQKRELRRMTNNNEVIGKLSVKLTAGKCMSVPRPYVEVHFEGHEQRSDAVSTQSNKDIEFRSASFEFNVTDPTADILIFLFDDSNGALPQASRPATPPARRYEGWMEVCS</sequence>
<dbReference type="EMBL" id="LGRX02004196">
    <property type="protein sequence ID" value="KAK3280925.1"/>
    <property type="molecule type" value="Genomic_DNA"/>
</dbReference>
<dbReference type="AlphaFoldDB" id="A0AAE0LDM9"/>
<feature type="compositionally biased region" description="Basic and acidic residues" evidence="1">
    <location>
        <begin position="20"/>
        <end position="30"/>
    </location>
</feature>
<evidence type="ECO:0000256" key="1">
    <source>
        <dbReference type="SAM" id="MobiDB-lite"/>
    </source>
</evidence>
<evidence type="ECO:0000313" key="2">
    <source>
        <dbReference type="EMBL" id="KAK3280925.1"/>
    </source>
</evidence>
<reference evidence="2 3" key="1">
    <citation type="journal article" date="2015" name="Genome Biol. Evol.">
        <title>Comparative Genomics of a Bacterivorous Green Alga Reveals Evolutionary Causalities and Consequences of Phago-Mixotrophic Mode of Nutrition.</title>
        <authorList>
            <person name="Burns J.A."/>
            <person name="Paasch A."/>
            <person name="Narechania A."/>
            <person name="Kim E."/>
        </authorList>
    </citation>
    <scope>NUCLEOTIDE SEQUENCE [LARGE SCALE GENOMIC DNA]</scope>
    <source>
        <strain evidence="2 3">PLY_AMNH</strain>
    </source>
</reference>
<comment type="caution">
    <text evidence="2">The sequence shown here is derived from an EMBL/GenBank/DDBJ whole genome shotgun (WGS) entry which is preliminary data.</text>
</comment>
<evidence type="ECO:0008006" key="4">
    <source>
        <dbReference type="Google" id="ProtNLM"/>
    </source>
</evidence>
<proteinExistence type="predicted"/>
<evidence type="ECO:0000313" key="3">
    <source>
        <dbReference type="Proteomes" id="UP001190700"/>
    </source>
</evidence>